<feature type="region of interest" description="Disordered" evidence="1">
    <location>
        <begin position="1"/>
        <end position="65"/>
    </location>
</feature>
<dbReference type="InterPro" id="IPR001810">
    <property type="entry name" value="F-box_dom"/>
</dbReference>
<feature type="compositionally biased region" description="Basic residues" evidence="1">
    <location>
        <begin position="41"/>
        <end position="61"/>
    </location>
</feature>
<feature type="domain" description="F-box" evidence="2">
    <location>
        <begin position="155"/>
        <end position="203"/>
    </location>
</feature>
<reference evidence="3 4" key="1">
    <citation type="journal article" date="2021" name="Sci. Rep.">
        <title>Chromosome anchoring in Senegalese sole (Solea senegalensis) reveals sex-associated markers and genome rearrangements in flatfish.</title>
        <authorList>
            <person name="Guerrero-Cozar I."/>
            <person name="Gomez-Garrido J."/>
            <person name="Berbel C."/>
            <person name="Martinez-Blanch J.F."/>
            <person name="Alioto T."/>
            <person name="Claros M.G."/>
            <person name="Gagnaire P.A."/>
            <person name="Manchado M."/>
        </authorList>
    </citation>
    <scope>NUCLEOTIDE SEQUENCE [LARGE SCALE GENOMIC DNA]</scope>
    <source>
        <strain evidence="3">Sse05_10M</strain>
    </source>
</reference>
<comment type="caution">
    <text evidence="3">The sequence shown here is derived from an EMBL/GenBank/DDBJ whole genome shotgun (WGS) entry which is preliminary data.</text>
</comment>
<dbReference type="InterPro" id="IPR006553">
    <property type="entry name" value="Leu-rich_rpt_Cys-con_subtyp"/>
</dbReference>
<accession>A0AAV6R7I9</accession>
<evidence type="ECO:0000259" key="2">
    <source>
        <dbReference type="Pfam" id="PF12937"/>
    </source>
</evidence>
<name>A0AAV6R7I9_SOLSE</name>
<reference evidence="3" key="2">
    <citation type="submission" date="2021-03" db="EMBL/GenBank/DDBJ databases">
        <authorList>
            <person name="Guerrero-Cozar I."/>
            <person name="Gomez-Garrido J."/>
            <person name="Berbel C."/>
            <person name="Martinez-Blanch J.F."/>
            <person name="Alioto T."/>
            <person name="Claros M.G."/>
            <person name="Gagnaire P.A."/>
            <person name="Manchado M."/>
        </authorList>
    </citation>
    <scope>NUCLEOTIDE SEQUENCE</scope>
    <source>
        <strain evidence="3">Sse05_10M</strain>
        <tissue evidence="3">Blood</tissue>
    </source>
</reference>
<dbReference type="EMBL" id="JAGKHQ010000013">
    <property type="protein sequence ID" value="KAG7500936.1"/>
    <property type="molecule type" value="Genomic_DNA"/>
</dbReference>
<dbReference type="InterPro" id="IPR047922">
    <property type="entry name" value="FBXL6_F-box"/>
</dbReference>
<evidence type="ECO:0000313" key="4">
    <source>
        <dbReference type="Proteomes" id="UP000693946"/>
    </source>
</evidence>
<protein>
    <submittedName>
        <fullName evidence="3">F-box/LRR-repeat protein 6</fullName>
    </submittedName>
</protein>
<evidence type="ECO:0000313" key="3">
    <source>
        <dbReference type="EMBL" id="KAG7500935.1"/>
    </source>
</evidence>
<keyword evidence="4" id="KW-1185">Reference proteome</keyword>
<feature type="compositionally biased region" description="Polar residues" evidence="1">
    <location>
        <begin position="21"/>
        <end position="30"/>
    </location>
</feature>
<sequence>MMNSPEAESSTHSESNDKAAPSTSNVSGQEENVPKSEKSPLKRKSAGPKNAKTKKHKKARVSRSAQLGYTVHQGEDMLLVISNASSQYDGSVWKPQKRRIKKKTVVKGKVKSTQVKKLKTVRAKPKPANNPVTKTEEDTAAFVPQKPVDHRWGQSLPEEVLVNIFNMVVVQDGAVPFLCRVGRVCRLWNAAASSPVLWRKVCVSHCWIASGKKQLPKTEKKIKETFDWLAQNRFSQLRDFSLCHWSKNANYAVEVVSQSCPHLRSLKLSYCTGLTAGAFQILGQHSSSLQSINLQYSEFQVEGLLEYLENHGRQIKQILFTHALKNDRLLAALSRGCCPDLELLEVNTKLDSKNCELSICIHALQTACPKLKTFRMLNVRPLHKTVRSGADSTSGFPLLEELCIATTSYSYMTDKDLLDILFSSTRLRVLDLRGCSRITPPGLATLPCPELECLFWGQYFSSHIGLPSPKKGLHMVTQKWSQTLQQLDIANQLFSEEDLEIAMRNLAEATEADKLRSLNLSGTRITPPALRSVVGQMTGLNYLNLSSCRYLPRGVKRIYRGQEDIHQLLDKLE</sequence>
<dbReference type="EMBL" id="JAGKHQ010000013">
    <property type="protein sequence ID" value="KAG7500935.1"/>
    <property type="molecule type" value="Genomic_DNA"/>
</dbReference>
<dbReference type="Proteomes" id="UP000693946">
    <property type="component" value="Linkage Group LG20"/>
</dbReference>
<organism evidence="3 4">
    <name type="scientific">Solea senegalensis</name>
    <name type="common">Senegalese sole</name>
    <dbReference type="NCBI Taxonomy" id="28829"/>
    <lineage>
        <taxon>Eukaryota</taxon>
        <taxon>Metazoa</taxon>
        <taxon>Chordata</taxon>
        <taxon>Craniata</taxon>
        <taxon>Vertebrata</taxon>
        <taxon>Euteleostomi</taxon>
        <taxon>Actinopterygii</taxon>
        <taxon>Neopterygii</taxon>
        <taxon>Teleostei</taxon>
        <taxon>Neoteleostei</taxon>
        <taxon>Acanthomorphata</taxon>
        <taxon>Carangaria</taxon>
        <taxon>Pleuronectiformes</taxon>
        <taxon>Pleuronectoidei</taxon>
        <taxon>Soleidae</taxon>
        <taxon>Solea</taxon>
    </lineage>
</organism>
<dbReference type="CDD" id="cd22119">
    <property type="entry name" value="F-box_FBXL6"/>
    <property type="match status" value="1"/>
</dbReference>
<dbReference type="FunFam" id="1.20.1280.50:FF:000035">
    <property type="entry name" value="F-box/LRR-repeat protein 6 isoform X2"/>
    <property type="match status" value="1"/>
</dbReference>
<dbReference type="FunFam" id="3.80.10.10:FF:001697">
    <property type="entry name" value="F-box and leucine-rich repeat protein 6"/>
    <property type="match status" value="1"/>
</dbReference>
<dbReference type="SMART" id="SM00367">
    <property type="entry name" value="LRR_CC"/>
    <property type="match status" value="3"/>
</dbReference>
<dbReference type="AlphaFoldDB" id="A0AAV6R7I9"/>
<gene>
    <name evidence="3" type="ORF">JOB18_034680</name>
</gene>
<evidence type="ECO:0000256" key="1">
    <source>
        <dbReference type="SAM" id="MobiDB-lite"/>
    </source>
</evidence>
<proteinExistence type="predicted"/>
<dbReference type="PANTHER" id="PTHR38926:SF5">
    <property type="entry name" value="F-BOX AND LEUCINE-RICH REPEAT PROTEIN 6"/>
    <property type="match status" value="1"/>
</dbReference>
<dbReference type="PANTHER" id="PTHR38926">
    <property type="entry name" value="F-BOX DOMAIN CONTAINING PROTEIN, EXPRESSED"/>
    <property type="match status" value="1"/>
</dbReference>
<dbReference type="GO" id="GO:0019005">
    <property type="term" value="C:SCF ubiquitin ligase complex"/>
    <property type="evidence" value="ECO:0007669"/>
    <property type="project" value="InterPro"/>
</dbReference>
<dbReference type="Pfam" id="PF12937">
    <property type="entry name" value="F-box-like"/>
    <property type="match status" value="1"/>
</dbReference>